<dbReference type="AlphaFoldDB" id="A0A6C0EVC0"/>
<accession>A0A6C0EVC0</accession>
<dbReference type="EMBL" id="MN738956">
    <property type="protein sequence ID" value="QHT32958.1"/>
    <property type="molecule type" value="Genomic_DNA"/>
</dbReference>
<organism evidence="1">
    <name type="scientific">viral metagenome</name>
    <dbReference type="NCBI Taxonomy" id="1070528"/>
    <lineage>
        <taxon>unclassified sequences</taxon>
        <taxon>metagenomes</taxon>
        <taxon>organismal metagenomes</taxon>
    </lineage>
</organism>
<reference evidence="1" key="1">
    <citation type="journal article" date="2020" name="Nature">
        <title>Giant virus diversity and host interactions through global metagenomics.</title>
        <authorList>
            <person name="Schulz F."/>
            <person name="Roux S."/>
            <person name="Paez-Espino D."/>
            <person name="Jungbluth S."/>
            <person name="Walsh D.A."/>
            <person name="Denef V.J."/>
            <person name="McMahon K.D."/>
            <person name="Konstantinidis K.T."/>
            <person name="Eloe-Fadrosh E.A."/>
            <person name="Kyrpides N.C."/>
            <person name="Woyke T."/>
        </authorList>
    </citation>
    <scope>NUCLEOTIDE SEQUENCE</scope>
    <source>
        <strain evidence="1">GVMAG-M-3300009161-34</strain>
    </source>
</reference>
<evidence type="ECO:0000313" key="1">
    <source>
        <dbReference type="EMBL" id="QHT32958.1"/>
    </source>
</evidence>
<protein>
    <submittedName>
        <fullName evidence="1">Uncharacterized protein</fullName>
    </submittedName>
</protein>
<sequence>MEESKLNNCDESYSTEFSAFCSDSDDNDNNNNNSPIKLKDTWLHELSSYFKLNNLLNFLREPSEQKHDISIPNSIMNCFINKKLGTITYHYDNKKSMKAYHTYDYPEVYCNKKLYNNCDEWIKNEFPKK</sequence>
<proteinExistence type="predicted"/>
<name>A0A6C0EVC0_9ZZZZ</name>